<dbReference type="EMBL" id="CADEPM010000004">
    <property type="protein sequence ID" value="CAB3405347.1"/>
    <property type="molecule type" value="Genomic_DNA"/>
</dbReference>
<comment type="caution">
    <text evidence="6">The sequence shown here is derived from an EMBL/GenBank/DDBJ whole genome shotgun (WGS) entry which is preliminary data.</text>
</comment>
<dbReference type="Pfam" id="PF23070">
    <property type="entry name" value="DUF7043"/>
    <property type="match status" value="1"/>
</dbReference>
<feature type="domain" description="DUF7043" evidence="4">
    <location>
        <begin position="249"/>
        <end position="351"/>
    </location>
</feature>
<evidence type="ECO:0000259" key="4">
    <source>
        <dbReference type="Pfam" id="PF23070"/>
    </source>
</evidence>
<dbReference type="Proteomes" id="UP000494206">
    <property type="component" value="Unassembled WGS sequence"/>
</dbReference>
<dbReference type="PANTHER" id="PTHR22255:SF9">
    <property type="entry name" value="LP06548P"/>
    <property type="match status" value="1"/>
</dbReference>
<dbReference type="PANTHER" id="PTHR22255">
    <property type="entry name" value="LP06548P"/>
    <property type="match status" value="1"/>
</dbReference>
<feature type="signal peptide" evidence="2">
    <location>
        <begin position="1"/>
        <end position="20"/>
    </location>
</feature>
<dbReference type="AlphaFoldDB" id="A0A8S1EYT0"/>
<dbReference type="InterPro" id="IPR055470">
    <property type="entry name" value="DUF7042"/>
</dbReference>
<evidence type="ECO:0000313" key="6">
    <source>
        <dbReference type="EMBL" id="CAB3405347.1"/>
    </source>
</evidence>
<protein>
    <submittedName>
        <fullName evidence="6">Uncharacterized protein</fullName>
    </submittedName>
</protein>
<sequence>MWTLLLLLTSFLALLSGCRASRCRLPWTGAWLENGSELNITHNSIGNLGNCVHRSQDLYLLTSETTKGSCYRCLITFPVHENVLHYKTTPCIFDPAFSLEKCAQLMHADTTMHTLFRKDAAPVPCPIDAPLNFTYQSSHGVCSSRTSHIHRCSQYNLLALHYQACPEIPNREAAVWQMECIGSWQSFGQNYFAARVGYRAGEQYRCFLLEKSGTGGRIGESADAGCQELTHIGAAATTISFKQDSPIYSNCEFPVSMHIDRNRFWESLVNGNHQKVHKGTWMSTQKLKNETVWSCLHETPTGPETISYRTFVTNGCRVGYQCVRVHLRQTHIVHIDYSTVVDEELELDCIEFDVESRDTLVLHDAQQACPMGGRHFSDGCKSSPMLSVGCDSKYSMTMLRDCQIDDGDEFKCIANFRHDDNDFIVVRDELSRQLYCMTYISSRINLLRMYDRVSCEALSINGAVPLITLNFTASDSCSPSLLSGFLYSSSVSHPVLFVIFMILHLLTIY</sequence>
<evidence type="ECO:0000259" key="5">
    <source>
        <dbReference type="Pfam" id="PF23071"/>
    </source>
</evidence>
<reference evidence="6 7" key="1">
    <citation type="submission" date="2020-04" db="EMBL/GenBank/DDBJ databases">
        <authorList>
            <person name="Laetsch R D."/>
            <person name="Stevens L."/>
            <person name="Kumar S."/>
            <person name="Blaxter L. M."/>
        </authorList>
    </citation>
    <scope>NUCLEOTIDE SEQUENCE [LARGE SCALE GENOMIC DNA]</scope>
</reference>
<keyword evidence="1" id="KW-0812">Transmembrane</keyword>
<gene>
    <name evidence="6" type="ORF">CBOVIS_LOCUS7555</name>
</gene>
<keyword evidence="2" id="KW-0732">Signal</keyword>
<feature type="domain" description="DUF7044" evidence="5">
    <location>
        <begin position="22"/>
        <end position="102"/>
    </location>
</feature>
<keyword evidence="1" id="KW-0472">Membrane</keyword>
<name>A0A8S1EYT0_9PELO</name>
<feature type="transmembrane region" description="Helical" evidence="1">
    <location>
        <begin position="485"/>
        <end position="506"/>
    </location>
</feature>
<keyword evidence="1" id="KW-1133">Transmembrane helix</keyword>
<dbReference type="Pfam" id="PF23069">
    <property type="entry name" value="DUF7042"/>
    <property type="match status" value="1"/>
</dbReference>
<evidence type="ECO:0000256" key="2">
    <source>
        <dbReference type="SAM" id="SignalP"/>
    </source>
</evidence>
<feature type="domain" description="DUF7042" evidence="3">
    <location>
        <begin position="122"/>
        <end position="242"/>
    </location>
</feature>
<dbReference type="OrthoDB" id="9979716at2759"/>
<organism evidence="6 7">
    <name type="scientific">Caenorhabditis bovis</name>
    <dbReference type="NCBI Taxonomy" id="2654633"/>
    <lineage>
        <taxon>Eukaryota</taxon>
        <taxon>Metazoa</taxon>
        <taxon>Ecdysozoa</taxon>
        <taxon>Nematoda</taxon>
        <taxon>Chromadorea</taxon>
        <taxon>Rhabditida</taxon>
        <taxon>Rhabditina</taxon>
        <taxon>Rhabditomorpha</taxon>
        <taxon>Rhabditoidea</taxon>
        <taxon>Rhabditidae</taxon>
        <taxon>Peloderinae</taxon>
        <taxon>Caenorhabditis</taxon>
    </lineage>
</organism>
<keyword evidence="7" id="KW-1185">Reference proteome</keyword>
<dbReference type="Pfam" id="PF23071">
    <property type="entry name" value="DUF7044"/>
    <property type="match status" value="1"/>
</dbReference>
<dbReference type="InterPro" id="IPR055472">
    <property type="entry name" value="DUF7044"/>
</dbReference>
<feature type="chain" id="PRO_5035822844" evidence="2">
    <location>
        <begin position="21"/>
        <end position="509"/>
    </location>
</feature>
<evidence type="ECO:0000313" key="7">
    <source>
        <dbReference type="Proteomes" id="UP000494206"/>
    </source>
</evidence>
<dbReference type="InterPro" id="IPR055471">
    <property type="entry name" value="DUF7043"/>
</dbReference>
<proteinExistence type="predicted"/>
<accession>A0A8S1EYT0</accession>
<evidence type="ECO:0000259" key="3">
    <source>
        <dbReference type="Pfam" id="PF23069"/>
    </source>
</evidence>
<evidence type="ECO:0000256" key="1">
    <source>
        <dbReference type="SAM" id="Phobius"/>
    </source>
</evidence>